<dbReference type="PANTHER" id="PTHR37461">
    <property type="entry name" value="ANTI-SIGMA-K FACTOR RSKA"/>
    <property type="match status" value="1"/>
</dbReference>
<proteinExistence type="predicted"/>
<dbReference type="GO" id="GO:0006417">
    <property type="term" value="P:regulation of translation"/>
    <property type="evidence" value="ECO:0007669"/>
    <property type="project" value="TreeGrafter"/>
</dbReference>
<protein>
    <recommendedName>
        <fullName evidence="7">Putative zinc-finger domain-containing protein</fullName>
    </recommendedName>
</protein>
<feature type="domain" description="Putative zinc-finger" evidence="7">
    <location>
        <begin position="10"/>
        <end position="40"/>
    </location>
</feature>
<dbReference type="Pfam" id="PF13490">
    <property type="entry name" value="zf-HC2"/>
    <property type="match status" value="1"/>
</dbReference>
<evidence type="ECO:0000256" key="1">
    <source>
        <dbReference type="ARBA" id="ARBA00004167"/>
    </source>
</evidence>
<dbReference type="GO" id="GO:0016020">
    <property type="term" value="C:membrane"/>
    <property type="evidence" value="ECO:0007669"/>
    <property type="project" value="UniProtKB-SubCell"/>
</dbReference>
<reference evidence="8 9" key="1">
    <citation type="submission" date="2016-01" db="EMBL/GenBank/DDBJ databases">
        <title>Amycolatopsis coloradensis genome sequencing and assembly.</title>
        <authorList>
            <person name="Mayilraj S."/>
        </authorList>
    </citation>
    <scope>NUCLEOTIDE SEQUENCE [LARGE SCALE GENOMIC DNA]</scope>
    <source>
        <strain evidence="8 9">DSM 44225</strain>
    </source>
</reference>
<keyword evidence="3" id="KW-1133">Transmembrane helix</keyword>
<name>A0A1R0KEB0_9PSEU</name>
<dbReference type="OrthoDB" id="5185837at2"/>
<keyword evidence="2" id="KW-0812">Transmembrane</keyword>
<dbReference type="InterPro" id="IPR041916">
    <property type="entry name" value="Anti_sigma_zinc_sf"/>
</dbReference>
<sequence>MNPDDHRVLRETLGGYALDRLDEHERLKIDAHLSGCAECRSELRELSPVVRALGLAEAAHVSEHGQVTVPPDLGDAVVRKVIEGSKRTRWRPPHWVAAAVIALVCGAGAGWAAHPDTSAPGPFEAVPVIASVPAIHASAGLVPHTWGVEIKLTGTGFDANKRYRVVIVDEKGGQAAAGEFIGTGAAEMRCNLNSSVLRTGAAGFRVFDAGGQVVLVSDF</sequence>
<evidence type="ECO:0000259" key="7">
    <source>
        <dbReference type="Pfam" id="PF13490"/>
    </source>
</evidence>
<evidence type="ECO:0000256" key="3">
    <source>
        <dbReference type="ARBA" id="ARBA00022989"/>
    </source>
</evidence>
<dbReference type="STRING" id="76021.BS329_40110"/>
<dbReference type="InterPro" id="IPR051474">
    <property type="entry name" value="Anti-sigma-K/W_factor"/>
</dbReference>
<evidence type="ECO:0000256" key="4">
    <source>
        <dbReference type="ARBA" id="ARBA00023015"/>
    </source>
</evidence>
<keyword evidence="6" id="KW-0804">Transcription</keyword>
<dbReference type="Gene3D" id="1.10.10.1320">
    <property type="entry name" value="Anti-sigma factor, zinc-finger domain"/>
    <property type="match status" value="1"/>
</dbReference>
<dbReference type="InterPro" id="IPR027383">
    <property type="entry name" value="Znf_put"/>
</dbReference>
<dbReference type="PANTHER" id="PTHR37461:SF1">
    <property type="entry name" value="ANTI-SIGMA-K FACTOR RSKA"/>
    <property type="match status" value="1"/>
</dbReference>
<dbReference type="AlphaFoldDB" id="A0A1R0KEB0"/>
<dbReference type="Proteomes" id="UP000187486">
    <property type="component" value="Unassembled WGS sequence"/>
</dbReference>
<evidence type="ECO:0000256" key="5">
    <source>
        <dbReference type="ARBA" id="ARBA00023136"/>
    </source>
</evidence>
<organism evidence="8 9">
    <name type="scientific">Amycolatopsis coloradensis</name>
    <dbReference type="NCBI Taxonomy" id="76021"/>
    <lineage>
        <taxon>Bacteria</taxon>
        <taxon>Bacillati</taxon>
        <taxon>Actinomycetota</taxon>
        <taxon>Actinomycetes</taxon>
        <taxon>Pseudonocardiales</taxon>
        <taxon>Pseudonocardiaceae</taxon>
        <taxon>Amycolatopsis</taxon>
    </lineage>
</organism>
<dbReference type="GO" id="GO:0016989">
    <property type="term" value="F:sigma factor antagonist activity"/>
    <property type="evidence" value="ECO:0007669"/>
    <property type="project" value="TreeGrafter"/>
</dbReference>
<evidence type="ECO:0000256" key="6">
    <source>
        <dbReference type="ARBA" id="ARBA00023163"/>
    </source>
</evidence>
<keyword evidence="9" id="KW-1185">Reference proteome</keyword>
<dbReference type="EMBL" id="MQUQ01000037">
    <property type="protein sequence ID" value="OLZ43289.1"/>
    <property type="molecule type" value="Genomic_DNA"/>
</dbReference>
<evidence type="ECO:0000256" key="2">
    <source>
        <dbReference type="ARBA" id="ARBA00022692"/>
    </source>
</evidence>
<dbReference type="RefSeq" id="WP_076168661.1">
    <property type="nucleotide sequence ID" value="NZ_JBEZVB010000013.1"/>
</dbReference>
<keyword evidence="4" id="KW-0805">Transcription regulation</keyword>
<comment type="subcellular location">
    <subcellularLocation>
        <location evidence="1">Membrane</location>
        <topology evidence="1">Single-pass membrane protein</topology>
    </subcellularLocation>
</comment>
<comment type="caution">
    <text evidence="8">The sequence shown here is derived from an EMBL/GenBank/DDBJ whole genome shotgun (WGS) entry which is preliminary data.</text>
</comment>
<accession>A0A1R0KEB0</accession>
<keyword evidence="5" id="KW-0472">Membrane</keyword>
<gene>
    <name evidence="8" type="ORF">BS329_40110</name>
</gene>
<evidence type="ECO:0000313" key="9">
    <source>
        <dbReference type="Proteomes" id="UP000187486"/>
    </source>
</evidence>
<evidence type="ECO:0000313" key="8">
    <source>
        <dbReference type="EMBL" id="OLZ43289.1"/>
    </source>
</evidence>